<comment type="caution">
    <text evidence="2">The sequence shown here is derived from an EMBL/GenBank/DDBJ whole genome shotgun (WGS) entry which is preliminary data.</text>
</comment>
<sequence>MRKWFAIGPVGTALAGALALGPAPVPAAAAPSGTTVHTKAGTTYFVDCANGSDNADGTTESTAWRSLARANSVTFAPGDKLRLRAGTTCRGTLAPKGSGDAKTPVSVEPYGRGAAPVVDGAGASAAVLLENVEYYQLRKITVTNTGATAAQRAGIRVLLRDFGIGHHYVIDNVTVRDVNGTDKRYPNPSGGILFEAAGTSVPTGFSGIAVTDTTVDHVDRTGIGITSDWQKRTENPKGPGTTFVPNEGIVISRNTVKDIGGDGIILFNGNRARVTENTVDGFNIRSTDYNIGAYAWNADRTVFEHNTVRHGKGPGMAFAVEGGNVGTTYQYNYSQDNGGGFLYFCQDDGEIAKDGVVRYNISQNDAADAQGLGLINSFCTGVSNLRIYQNTLYAPNASSLVKAVRPNDVTLQSNVFVGRKDGSTVDDPYGTYRYNLFHRATALPPNGDHNITGDPLLTAPGSAVSASDADGYRLRTGSPALNAGSRVTGDGGKDFYGNPVPAVPHIGAYQGAPQ</sequence>
<feature type="chain" id="PRO_5045452235" evidence="1">
    <location>
        <begin position="30"/>
        <end position="514"/>
    </location>
</feature>
<dbReference type="Gene3D" id="2.160.20.10">
    <property type="entry name" value="Single-stranded right-handed beta-helix, Pectin lyase-like"/>
    <property type="match status" value="1"/>
</dbReference>
<dbReference type="Proteomes" id="UP001348265">
    <property type="component" value="Unassembled WGS sequence"/>
</dbReference>
<name>A0ABU7WV24_9ACTN</name>
<dbReference type="InterPro" id="IPR006626">
    <property type="entry name" value="PbH1"/>
</dbReference>
<feature type="signal peptide" evidence="1">
    <location>
        <begin position="1"/>
        <end position="29"/>
    </location>
</feature>
<evidence type="ECO:0000256" key="1">
    <source>
        <dbReference type="SAM" id="SignalP"/>
    </source>
</evidence>
<dbReference type="RefSeq" id="WP_331787373.1">
    <property type="nucleotide sequence ID" value="NZ_JAVFKM010000008.1"/>
</dbReference>
<dbReference type="InterPro" id="IPR012334">
    <property type="entry name" value="Pectin_lyas_fold"/>
</dbReference>
<gene>
    <name evidence="2" type="ORF">RB636_18260</name>
</gene>
<dbReference type="SMART" id="SM00710">
    <property type="entry name" value="PbH1"/>
    <property type="match status" value="7"/>
</dbReference>
<reference evidence="2 3" key="1">
    <citation type="submission" date="2023-08" db="EMBL/GenBank/DDBJ databases">
        <authorList>
            <person name="Sharma P."/>
            <person name="Verma V."/>
            <person name="Mohan M.K."/>
            <person name="Dubey A.K."/>
        </authorList>
    </citation>
    <scope>NUCLEOTIDE SEQUENCE [LARGE SCALE GENOMIC DNA]</scope>
    <source>
        <strain evidence="2 3">ADP4</strain>
    </source>
</reference>
<dbReference type="EMBL" id="JAVFKM010000008">
    <property type="protein sequence ID" value="MEF3115116.1"/>
    <property type="molecule type" value="Genomic_DNA"/>
</dbReference>
<keyword evidence="3" id="KW-1185">Reference proteome</keyword>
<proteinExistence type="predicted"/>
<keyword evidence="1" id="KW-0732">Signal</keyword>
<accession>A0ABU7WV24</accession>
<dbReference type="InterPro" id="IPR011050">
    <property type="entry name" value="Pectin_lyase_fold/virulence"/>
</dbReference>
<protein>
    <submittedName>
        <fullName evidence="2">Right-handed parallel beta-helix repeat-containing protein</fullName>
    </submittedName>
</protein>
<dbReference type="SUPFAM" id="SSF51126">
    <property type="entry name" value="Pectin lyase-like"/>
    <property type="match status" value="1"/>
</dbReference>
<organism evidence="2 3">
    <name type="scientific">Streptomyces chrestomyceticus</name>
    <dbReference type="NCBI Taxonomy" id="68185"/>
    <lineage>
        <taxon>Bacteria</taxon>
        <taxon>Bacillati</taxon>
        <taxon>Actinomycetota</taxon>
        <taxon>Actinomycetes</taxon>
        <taxon>Kitasatosporales</taxon>
        <taxon>Streptomycetaceae</taxon>
        <taxon>Streptomyces</taxon>
    </lineage>
</organism>
<evidence type="ECO:0000313" key="3">
    <source>
        <dbReference type="Proteomes" id="UP001348265"/>
    </source>
</evidence>
<evidence type="ECO:0000313" key="2">
    <source>
        <dbReference type="EMBL" id="MEF3115116.1"/>
    </source>
</evidence>